<sequence>MPLKSELIADVRRGPGHGLLRISGLTPDLDPLEPLSVRIMQNQQGGRYLTSTGAWQAEEVSQILPAPGWDGAVAVVPLGPTLFDPLAQLPNNVRLRMWVTYGAAGPEMSSLSLVQPLPPSFARGEAPEPVMPPPPPPPPVMAEELIPEPEPLLPEPNPQRIEPPLREEPPELIAPARDPLPEKPKSPLLPLLIGLLVLLILGGGAAWKFGLLDSLLGGAKPAATDAQAPASAINTREDLARYLGGNPAAAEIITTAQDLTTRGKLDLAMLAWQQASRQGSPEAGLALGKMYDPATWSAATSPLPQADAETAAFWYEPAAQAGNVEAQRRLGLVLKAMEPGGSGPQTDKAKEWLKKAADAGDAEAAAALK</sequence>
<protein>
    <recommendedName>
        <fullName evidence="4">Sel1 repeat family protein</fullName>
    </recommendedName>
</protein>
<name>A0A7W9ZIS2_NOVIT</name>
<dbReference type="InterPro" id="IPR006597">
    <property type="entry name" value="Sel1-like"/>
</dbReference>
<dbReference type="InterPro" id="IPR011990">
    <property type="entry name" value="TPR-like_helical_dom_sf"/>
</dbReference>
<feature type="compositionally biased region" description="Pro residues" evidence="1">
    <location>
        <begin position="129"/>
        <end position="140"/>
    </location>
</feature>
<evidence type="ECO:0000313" key="3">
    <source>
        <dbReference type="Proteomes" id="UP000544872"/>
    </source>
</evidence>
<feature type="compositionally biased region" description="Basic and acidic residues" evidence="1">
    <location>
        <begin position="347"/>
        <end position="356"/>
    </location>
</feature>
<comment type="caution">
    <text evidence="2">The sequence shown here is derived from an EMBL/GenBank/DDBJ whole genome shotgun (WGS) entry which is preliminary data.</text>
</comment>
<dbReference type="SUPFAM" id="SSF81901">
    <property type="entry name" value="HCP-like"/>
    <property type="match status" value="1"/>
</dbReference>
<dbReference type="EMBL" id="JACIIX010000019">
    <property type="protein sequence ID" value="MBB6212243.1"/>
    <property type="molecule type" value="Genomic_DNA"/>
</dbReference>
<dbReference type="AlphaFoldDB" id="A0A7W9ZIS2"/>
<dbReference type="Pfam" id="PF08238">
    <property type="entry name" value="Sel1"/>
    <property type="match status" value="2"/>
</dbReference>
<dbReference type="Gene3D" id="1.25.40.10">
    <property type="entry name" value="Tetratricopeptide repeat domain"/>
    <property type="match status" value="1"/>
</dbReference>
<proteinExistence type="predicted"/>
<organism evidence="2 3">
    <name type="scientific">Novispirillum itersonii</name>
    <name type="common">Aquaspirillum itersonii</name>
    <dbReference type="NCBI Taxonomy" id="189"/>
    <lineage>
        <taxon>Bacteria</taxon>
        <taxon>Pseudomonadati</taxon>
        <taxon>Pseudomonadota</taxon>
        <taxon>Alphaproteobacteria</taxon>
        <taxon>Rhodospirillales</taxon>
        <taxon>Novispirillaceae</taxon>
        <taxon>Novispirillum</taxon>
    </lineage>
</organism>
<accession>A0A7W9ZIS2</accession>
<evidence type="ECO:0000313" key="2">
    <source>
        <dbReference type="EMBL" id="MBB6212243.1"/>
    </source>
</evidence>
<reference evidence="2 3" key="1">
    <citation type="submission" date="2020-08" db="EMBL/GenBank/DDBJ databases">
        <title>Genomic Encyclopedia of Type Strains, Phase IV (KMG-IV): sequencing the most valuable type-strain genomes for metagenomic binning, comparative biology and taxonomic classification.</title>
        <authorList>
            <person name="Goeker M."/>
        </authorList>
    </citation>
    <scope>NUCLEOTIDE SEQUENCE [LARGE SCALE GENOMIC DNA]</scope>
    <source>
        <strain evidence="2 3">DSM 11590</strain>
    </source>
</reference>
<evidence type="ECO:0008006" key="4">
    <source>
        <dbReference type="Google" id="ProtNLM"/>
    </source>
</evidence>
<evidence type="ECO:0000256" key="1">
    <source>
        <dbReference type="SAM" id="MobiDB-lite"/>
    </source>
</evidence>
<dbReference type="RefSeq" id="WP_184265856.1">
    <property type="nucleotide sequence ID" value="NZ_JACIIX010000019.1"/>
</dbReference>
<dbReference type="Proteomes" id="UP000544872">
    <property type="component" value="Unassembled WGS sequence"/>
</dbReference>
<feature type="compositionally biased region" description="Pro residues" evidence="1">
    <location>
        <begin position="148"/>
        <end position="157"/>
    </location>
</feature>
<feature type="region of interest" description="Disordered" evidence="1">
    <location>
        <begin position="336"/>
        <end position="356"/>
    </location>
</feature>
<gene>
    <name evidence="2" type="ORF">FHS48_003693</name>
</gene>
<keyword evidence="3" id="KW-1185">Reference proteome</keyword>
<feature type="region of interest" description="Disordered" evidence="1">
    <location>
        <begin position="122"/>
        <end position="166"/>
    </location>
</feature>